<keyword evidence="1" id="KW-0812">Transmembrane</keyword>
<gene>
    <name evidence="2" type="ORF">DL346_11360</name>
</gene>
<accession>A0A328U7K7</accession>
<feature type="transmembrane region" description="Helical" evidence="1">
    <location>
        <begin position="55"/>
        <end position="76"/>
    </location>
</feature>
<keyword evidence="1" id="KW-1133">Transmembrane helix</keyword>
<feature type="transmembrane region" description="Helical" evidence="1">
    <location>
        <begin position="82"/>
        <end position="100"/>
    </location>
</feature>
<evidence type="ECO:0000313" key="2">
    <source>
        <dbReference type="EMBL" id="RAP76016.1"/>
    </source>
</evidence>
<evidence type="ECO:0000313" key="3">
    <source>
        <dbReference type="Proteomes" id="UP000249260"/>
    </source>
</evidence>
<reference evidence="2 3" key="1">
    <citation type="submission" date="2018-06" db="EMBL/GenBank/DDBJ databases">
        <title>Paenibacillus montanisoli sp. nov., isolated from mountain area soil.</title>
        <authorList>
            <person name="Wu M."/>
        </authorList>
    </citation>
    <scope>NUCLEOTIDE SEQUENCE [LARGE SCALE GENOMIC DNA]</scope>
    <source>
        <strain evidence="2 3">RA17</strain>
    </source>
</reference>
<organism evidence="2 3">
    <name type="scientific">Paenibacillus montanisoli</name>
    <dbReference type="NCBI Taxonomy" id="2081970"/>
    <lineage>
        <taxon>Bacteria</taxon>
        <taxon>Bacillati</taxon>
        <taxon>Bacillota</taxon>
        <taxon>Bacilli</taxon>
        <taxon>Bacillales</taxon>
        <taxon>Paenibacillaceae</taxon>
        <taxon>Paenibacillus</taxon>
    </lineage>
</organism>
<sequence length="152" mass="17167">MIISTFEHSIEVEQALAVLEEIGVERSSIMTVMMDNNDERIDKSATSHPNKKTMAFEFGMATATAMSVFGISFGFIAHWGPLIWGLLAAGAGFFAGYTITRLMQSRYFKQVFRVKERLPEIAVLINCEENRFHDVQRVLWEYEALSVGTIHA</sequence>
<proteinExistence type="predicted"/>
<dbReference type="AlphaFoldDB" id="A0A328U7K7"/>
<protein>
    <submittedName>
        <fullName evidence="2">Uncharacterized protein</fullName>
    </submittedName>
</protein>
<name>A0A328U7K7_9BACL</name>
<dbReference type="Proteomes" id="UP000249260">
    <property type="component" value="Unassembled WGS sequence"/>
</dbReference>
<comment type="caution">
    <text evidence="2">The sequence shown here is derived from an EMBL/GenBank/DDBJ whole genome shotgun (WGS) entry which is preliminary data.</text>
</comment>
<dbReference type="EMBL" id="QLUW01000002">
    <property type="protein sequence ID" value="RAP76016.1"/>
    <property type="molecule type" value="Genomic_DNA"/>
</dbReference>
<keyword evidence="3" id="KW-1185">Reference proteome</keyword>
<evidence type="ECO:0000256" key="1">
    <source>
        <dbReference type="SAM" id="Phobius"/>
    </source>
</evidence>
<keyword evidence="1" id="KW-0472">Membrane</keyword>